<dbReference type="InterPro" id="IPR021359">
    <property type="entry name" value="DUF2812"/>
</dbReference>
<dbReference type="AlphaFoldDB" id="A0AAW5JS20"/>
<name>A0AAW5JS20_9FIRM</name>
<dbReference type="EMBL" id="JANFYS010000027">
    <property type="protein sequence ID" value="MCQ4771271.1"/>
    <property type="molecule type" value="Genomic_DNA"/>
</dbReference>
<keyword evidence="1" id="KW-0472">Membrane</keyword>
<organism evidence="2 3">
    <name type="scientific">Intestinimonas massiliensis</name>
    <name type="common">ex Afouda et al. 2020</name>
    <dbReference type="NCBI Taxonomy" id="1673721"/>
    <lineage>
        <taxon>Bacteria</taxon>
        <taxon>Bacillati</taxon>
        <taxon>Bacillota</taxon>
        <taxon>Clostridia</taxon>
        <taxon>Eubacteriales</taxon>
        <taxon>Intestinimonas</taxon>
    </lineage>
</organism>
<comment type="caution">
    <text evidence="2">The sequence shown here is derived from an EMBL/GenBank/DDBJ whole genome shotgun (WGS) entry which is preliminary data.</text>
</comment>
<keyword evidence="1" id="KW-1133">Transmembrane helix</keyword>
<dbReference type="RefSeq" id="WP_256304488.1">
    <property type="nucleotide sequence ID" value="NZ_JANFYS010000027.1"/>
</dbReference>
<feature type="transmembrane region" description="Helical" evidence="1">
    <location>
        <begin position="215"/>
        <end position="235"/>
    </location>
</feature>
<dbReference type="Pfam" id="PF11193">
    <property type="entry name" value="DUF2812"/>
    <property type="match status" value="1"/>
</dbReference>
<evidence type="ECO:0000256" key="1">
    <source>
        <dbReference type="SAM" id="Phobius"/>
    </source>
</evidence>
<gene>
    <name evidence="2" type="ORF">NE579_12465</name>
</gene>
<feature type="transmembrane region" description="Helical" evidence="1">
    <location>
        <begin position="269"/>
        <end position="286"/>
    </location>
</feature>
<feature type="transmembrane region" description="Helical" evidence="1">
    <location>
        <begin position="122"/>
        <end position="143"/>
    </location>
</feature>
<protein>
    <submittedName>
        <fullName evidence="2">DUF2812 domain-containing protein</fullName>
    </submittedName>
</protein>
<evidence type="ECO:0000313" key="3">
    <source>
        <dbReference type="Proteomes" id="UP001204562"/>
    </source>
</evidence>
<feature type="transmembrane region" description="Helical" evidence="1">
    <location>
        <begin position="241"/>
        <end position="257"/>
    </location>
</feature>
<reference evidence="2" key="1">
    <citation type="submission" date="2022-06" db="EMBL/GenBank/DDBJ databases">
        <title>Isolation of gut microbiota from human fecal samples.</title>
        <authorList>
            <person name="Pamer E.G."/>
            <person name="Barat B."/>
            <person name="Waligurski E."/>
            <person name="Medina S."/>
            <person name="Paddock L."/>
            <person name="Mostad J."/>
        </authorList>
    </citation>
    <scope>NUCLEOTIDE SEQUENCE</scope>
    <source>
        <strain evidence="2">DFI.9.91</strain>
    </source>
</reference>
<dbReference type="Proteomes" id="UP001204562">
    <property type="component" value="Unassembled WGS sequence"/>
</dbReference>
<sequence length="429" mass="48376">MKESTCWRLFSYLAIDYKAAQAELDRMAAEGWALERVHSGVLARFRRTDRTDLRYFLDWTDATKPEEHDYLQLCTEAGWELVETVGYLNIYASRPGTDPLPIQTDPALEYQRYRKKVLRRMLLADLPLLIPLLLILLLAAVSWKRLPSIPARLPPILTQSNLASAILLTSPLPLSLLLLQLIWSGRHFRCWKQAAGAGEALPVPGAAAARRRGRLSLVSAVYSTLLLPFLTADILLNDTNIYALAGMLLGGICLMVRHPDDKRILHRSLLWCGLALFLILCGWAHGPLRDAFPGRIPPPPVLEGGEPEVIHGNQPTRSDTFLGSRAEWSESFLLRTRGSTSYYTSVYFTVHTWVSPFLAYRDRTAERAEGVPVEGCEAVWRVSSHSDRWHAYLCRRGNTWLTLEFTDDLTSDPLPAALAWLEGWTDETT</sequence>
<keyword evidence="1" id="KW-0812">Transmembrane</keyword>
<proteinExistence type="predicted"/>
<feature type="transmembrane region" description="Helical" evidence="1">
    <location>
        <begin position="163"/>
        <end position="183"/>
    </location>
</feature>
<accession>A0AAW5JS20</accession>
<evidence type="ECO:0000313" key="2">
    <source>
        <dbReference type="EMBL" id="MCQ4771271.1"/>
    </source>
</evidence>